<dbReference type="Pfam" id="PF00650">
    <property type="entry name" value="CRAL_TRIO"/>
    <property type="match status" value="1"/>
</dbReference>
<evidence type="ECO:0000313" key="2">
    <source>
        <dbReference type="EMBL" id="MCL7028913.1"/>
    </source>
</evidence>
<accession>A0AA41S7Y2</accession>
<feature type="domain" description="CRAL-TRIO" evidence="1">
    <location>
        <begin position="51"/>
        <end position="236"/>
    </location>
</feature>
<dbReference type="SUPFAM" id="SSF46938">
    <property type="entry name" value="CRAL/TRIO N-terminal domain"/>
    <property type="match status" value="1"/>
</dbReference>
<dbReference type="PROSITE" id="PS50191">
    <property type="entry name" value="CRAL_TRIO"/>
    <property type="match status" value="1"/>
</dbReference>
<dbReference type="InterPro" id="IPR036865">
    <property type="entry name" value="CRAL-TRIO_dom_sf"/>
</dbReference>
<protein>
    <recommendedName>
        <fullName evidence="1">CRAL-TRIO domain-containing protein</fullName>
    </recommendedName>
</protein>
<organism evidence="2 3">
    <name type="scientific">Papaver nudicaule</name>
    <name type="common">Iceland poppy</name>
    <dbReference type="NCBI Taxonomy" id="74823"/>
    <lineage>
        <taxon>Eukaryota</taxon>
        <taxon>Viridiplantae</taxon>
        <taxon>Streptophyta</taxon>
        <taxon>Embryophyta</taxon>
        <taxon>Tracheophyta</taxon>
        <taxon>Spermatophyta</taxon>
        <taxon>Magnoliopsida</taxon>
        <taxon>Ranunculales</taxon>
        <taxon>Papaveraceae</taxon>
        <taxon>Papaveroideae</taxon>
        <taxon>Papaver</taxon>
    </lineage>
</organism>
<gene>
    <name evidence="2" type="ORF">MKW94_029266</name>
</gene>
<comment type="caution">
    <text evidence="2">The sequence shown here is derived from an EMBL/GenBank/DDBJ whole genome shotgun (WGS) entry which is preliminary data.</text>
</comment>
<dbReference type="SMART" id="SM00516">
    <property type="entry name" value="SEC14"/>
    <property type="match status" value="1"/>
</dbReference>
<dbReference type="PANTHER" id="PTHR46277">
    <property type="entry name" value="OS03G0850700 PROTEIN"/>
    <property type="match status" value="1"/>
</dbReference>
<dbReference type="EMBL" id="JAJJMA010084746">
    <property type="protein sequence ID" value="MCL7028913.1"/>
    <property type="molecule type" value="Genomic_DNA"/>
</dbReference>
<dbReference type="CDD" id="cd00170">
    <property type="entry name" value="SEC14"/>
    <property type="match status" value="1"/>
</dbReference>
<keyword evidence="3" id="KW-1185">Reference proteome</keyword>
<proteinExistence type="predicted"/>
<name>A0AA41S7Y2_PAPNU</name>
<sequence length="249" mass="28840">MEAQETAVTQMRKSLEKLGCSTENYNDLTLMRFLIARSMDIEKAAKMFIQWKKWRDDFLPLGFIPESEVPDELASEKVYLQIPSRNAHHQHPVVIVKTNKHFSSKDQLQFKKFVVHFLDKSIASSFMEGKEKGDEKLLAILDLGNITHRNVDPRALITGFQFLQSYYPERLAKCYIISMPWFFVSIWKMISVFLEKTTLEKIVIVGNGEEERKNFRNEIGEDTLPEEYGGLAKLTTIQDVTVSHFPESN</sequence>
<dbReference type="Gene3D" id="3.40.525.10">
    <property type="entry name" value="CRAL-TRIO lipid binding domain"/>
    <property type="match status" value="1"/>
</dbReference>
<dbReference type="InterPro" id="IPR001251">
    <property type="entry name" value="CRAL-TRIO_dom"/>
</dbReference>
<dbReference type="AlphaFoldDB" id="A0AA41S7Y2"/>
<evidence type="ECO:0000259" key="1">
    <source>
        <dbReference type="PROSITE" id="PS50191"/>
    </source>
</evidence>
<dbReference type="InterPro" id="IPR036273">
    <property type="entry name" value="CRAL/TRIO_N_dom_sf"/>
</dbReference>
<dbReference type="InterPro" id="IPR011074">
    <property type="entry name" value="CRAL/TRIO_N_dom"/>
</dbReference>
<reference evidence="2" key="1">
    <citation type="submission" date="2022-03" db="EMBL/GenBank/DDBJ databases">
        <title>A functionally conserved STORR gene fusion in Papaver species that diverged 16.8 million years ago.</title>
        <authorList>
            <person name="Catania T."/>
        </authorList>
    </citation>
    <scope>NUCLEOTIDE SEQUENCE</scope>
    <source>
        <strain evidence="2">S-191538</strain>
    </source>
</reference>
<evidence type="ECO:0000313" key="3">
    <source>
        <dbReference type="Proteomes" id="UP001177140"/>
    </source>
</evidence>
<dbReference type="SMART" id="SM01100">
    <property type="entry name" value="CRAL_TRIO_N"/>
    <property type="match status" value="1"/>
</dbReference>
<dbReference type="Proteomes" id="UP001177140">
    <property type="component" value="Unassembled WGS sequence"/>
</dbReference>
<dbReference type="PANTHER" id="PTHR46277:SF7">
    <property type="entry name" value="CRAL-TRIO DOMAIN-CONTAINING PROTEIN"/>
    <property type="match status" value="1"/>
</dbReference>
<dbReference type="SUPFAM" id="SSF52087">
    <property type="entry name" value="CRAL/TRIO domain"/>
    <property type="match status" value="1"/>
</dbReference>